<comment type="subcellular location">
    <subcellularLocation>
        <location evidence="1">Membrane</location>
        <topology evidence="1">Single-pass membrane protein</topology>
    </subcellularLocation>
</comment>
<feature type="region of interest" description="Disordered" evidence="5">
    <location>
        <begin position="191"/>
        <end position="229"/>
    </location>
</feature>
<evidence type="ECO:0000256" key="1">
    <source>
        <dbReference type="ARBA" id="ARBA00004167"/>
    </source>
</evidence>
<evidence type="ECO:0000256" key="2">
    <source>
        <dbReference type="ARBA" id="ARBA00022692"/>
    </source>
</evidence>
<dbReference type="EMBL" id="CALLCH030000012">
    <property type="protein sequence ID" value="CAI4214982.1"/>
    <property type="molecule type" value="Genomic_DNA"/>
</dbReference>
<organism evidence="8 9">
    <name type="scientific">Parascedosporium putredinis</name>
    <dbReference type="NCBI Taxonomy" id="1442378"/>
    <lineage>
        <taxon>Eukaryota</taxon>
        <taxon>Fungi</taxon>
        <taxon>Dikarya</taxon>
        <taxon>Ascomycota</taxon>
        <taxon>Pezizomycotina</taxon>
        <taxon>Sordariomycetes</taxon>
        <taxon>Hypocreomycetidae</taxon>
        <taxon>Microascales</taxon>
        <taxon>Microascaceae</taxon>
        <taxon>Parascedosporium</taxon>
    </lineage>
</organism>
<dbReference type="Proteomes" id="UP000838763">
    <property type="component" value="Unassembled WGS sequence"/>
</dbReference>
<evidence type="ECO:0000256" key="5">
    <source>
        <dbReference type="SAM" id="MobiDB-lite"/>
    </source>
</evidence>
<gene>
    <name evidence="8" type="ORF">PPNO1_LOCUS4705</name>
</gene>
<feature type="signal peptide" evidence="7">
    <location>
        <begin position="1"/>
        <end position="22"/>
    </location>
</feature>
<evidence type="ECO:0008006" key="10">
    <source>
        <dbReference type="Google" id="ProtNLM"/>
    </source>
</evidence>
<name>A0A9P1H1L6_9PEZI</name>
<feature type="compositionally biased region" description="Basic and acidic residues" evidence="5">
    <location>
        <begin position="137"/>
        <end position="147"/>
    </location>
</feature>
<feature type="compositionally biased region" description="Basic and acidic residues" evidence="5">
    <location>
        <begin position="209"/>
        <end position="229"/>
    </location>
</feature>
<evidence type="ECO:0000256" key="4">
    <source>
        <dbReference type="ARBA" id="ARBA00023136"/>
    </source>
</evidence>
<feature type="region of interest" description="Disordered" evidence="5">
    <location>
        <begin position="54"/>
        <end position="153"/>
    </location>
</feature>
<dbReference type="GO" id="GO:0071944">
    <property type="term" value="C:cell periphery"/>
    <property type="evidence" value="ECO:0007669"/>
    <property type="project" value="UniProtKB-ARBA"/>
</dbReference>
<protein>
    <recommendedName>
        <fullName evidence="10">Mid2 domain-containing protein</fullName>
    </recommendedName>
</protein>
<keyword evidence="7" id="KW-0732">Signal</keyword>
<evidence type="ECO:0000313" key="9">
    <source>
        <dbReference type="Proteomes" id="UP000838763"/>
    </source>
</evidence>
<dbReference type="OrthoDB" id="2019572at2759"/>
<keyword evidence="3 6" id="KW-1133">Transmembrane helix</keyword>
<accession>A0A9P1H1L6</accession>
<dbReference type="PANTHER" id="PTHR15549">
    <property type="entry name" value="PAIRED IMMUNOGLOBULIN-LIKE TYPE 2 RECEPTOR"/>
    <property type="match status" value="1"/>
</dbReference>
<keyword evidence="2 6" id="KW-0812">Transmembrane</keyword>
<evidence type="ECO:0000256" key="3">
    <source>
        <dbReference type="ARBA" id="ARBA00022989"/>
    </source>
</evidence>
<dbReference type="InterPro" id="IPR051694">
    <property type="entry name" value="Immunoregulatory_rcpt-like"/>
</dbReference>
<evidence type="ECO:0000313" key="8">
    <source>
        <dbReference type="EMBL" id="CAI4214982.1"/>
    </source>
</evidence>
<feature type="compositionally biased region" description="Low complexity" evidence="5">
    <location>
        <begin position="74"/>
        <end position="114"/>
    </location>
</feature>
<keyword evidence="9" id="KW-1185">Reference proteome</keyword>
<reference evidence="8" key="1">
    <citation type="submission" date="2022-11" db="EMBL/GenBank/DDBJ databases">
        <authorList>
            <person name="Scott C."/>
            <person name="Bruce N."/>
        </authorList>
    </citation>
    <scope>NUCLEOTIDE SEQUENCE</scope>
</reference>
<proteinExistence type="predicted"/>
<dbReference type="AlphaFoldDB" id="A0A9P1H1L6"/>
<evidence type="ECO:0000256" key="6">
    <source>
        <dbReference type="SAM" id="Phobius"/>
    </source>
</evidence>
<feature type="compositionally biased region" description="Acidic residues" evidence="5">
    <location>
        <begin position="120"/>
        <end position="136"/>
    </location>
</feature>
<comment type="caution">
    <text evidence="8">The sequence shown here is derived from an EMBL/GenBank/DDBJ whole genome shotgun (WGS) entry which is preliminary data.</text>
</comment>
<feature type="transmembrane region" description="Helical" evidence="6">
    <location>
        <begin position="162"/>
        <end position="182"/>
    </location>
</feature>
<keyword evidence="4 6" id="KW-0472">Membrane</keyword>
<dbReference type="GO" id="GO:0016020">
    <property type="term" value="C:membrane"/>
    <property type="evidence" value="ECO:0007669"/>
    <property type="project" value="UniProtKB-SubCell"/>
</dbReference>
<evidence type="ECO:0000256" key="7">
    <source>
        <dbReference type="SAM" id="SignalP"/>
    </source>
</evidence>
<sequence>MTNCKALVKALAWALTLRVAAGQADFSTIDQCGVVADQISSFATAFADQCHLKLPPPAPSAEASTPAPAPTERPTPEQAPQSTVTEASTTETTSPTETTSTGSTTSSTSSAAATDPAKSDDDEDEDDDDSDDDDAAGQDKQEEDKSSDSGPSGLSVAARAGIGASIGVVGLSIILIGVIFLFRRRAKKASASPSRTYNISGPMPGSGRDYADSRSDFSKENHTTSELEMTSRRYEDMLPRAQPSSMI</sequence>
<feature type="chain" id="PRO_5040225441" description="Mid2 domain-containing protein" evidence="7">
    <location>
        <begin position="23"/>
        <end position="247"/>
    </location>
</feature>